<reference evidence="1 2" key="1">
    <citation type="journal article" date="2019" name="Int. J. Syst. Evol. Microbiol.">
        <title>The Global Catalogue of Microorganisms (GCM) 10K type strain sequencing project: providing services to taxonomists for standard genome sequencing and annotation.</title>
        <authorList>
            <consortium name="The Broad Institute Genomics Platform"/>
            <consortium name="The Broad Institute Genome Sequencing Center for Infectious Disease"/>
            <person name="Wu L."/>
            <person name="Ma J."/>
        </authorList>
    </citation>
    <scope>NUCLEOTIDE SEQUENCE [LARGE SCALE GENOMIC DNA]</scope>
    <source>
        <strain evidence="1 2">JCM 14560</strain>
    </source>
</reference>
<evidence type="ECO:0000313" key="1">
    <source>
        <dbReference type="EMBL" id="GAA2157280.1"/>
    </source>
</evidence>
<dbReference type="RefSeq" id="WP_344469227.1">
    <property type="nucleotide sequence ID" value="NZ_BAAANT010000058.1"/>
</dbReference>
<name>A0ABN3AA40_9ACTN</name>
<evidence type="ECO:0000313" key="2">
    <source>
        <dbReference type="Proteomes" id="UP001422759"/>
    </source>
</evidence>
<protein>
    <recommendedName>
        <fullName evidence="3">Peptidase MA-like domain-containing protein</fullName>
    </recommendedName>
</protein>
<keyword evidence="2" id="KW-1185">Reference proteome</keyword>
<accession>A0ABN3AA40</accession>
<gene>
    <name evidence="1" type="ORF">GCM10009760_59270</name>
</gene>
<proteinExistence type="predicted"/>
<evidence type="ECO:0008006" key="3">
    <source>
        <dbReference type="Google" id="ProtNLM"/>
    </source>
</evidence>
<dbReference type="EMBL" id="BAAANT010000058">
    <property type="protein sequence ID" value="GAA2157280.1"/>
    <property type="molecule type" value="Genomic_DNA"/>
</dbReference>
<comment type="caution">
    <text evidence="1">The sequence shown here is derived from an EMBL/GenBank/DDBJ whole genome shotgun (WGS) entry which is preliminary data.</text>
</comment>
<sequence length="326" mass="34947">MPFAAADYRLTSFTEPEPGRTEPLTATAEFAYRLRDNDEYPAVLTRTLSFVRLGGGWLLSGDEPLGPAALWDLGVVRVARGAHSLLLGLDDQSGLAPTVALLDRAVPAVSEVWGSGWAGRLVAEIPGSEQQFARLLGVRAEDYQGIAAVTTAAAGAPHRTAADRVLLNPDAYAILSDLGRRVVTTHETTHVATRADTKPWTPLWLSEGVADYTGYRGTDRTPRQVAPELAKDVRAGRLPKALPADADFTAGSAGIAQAYELGWSACSLIAADHGESRLVAFYREVGARPPGADRDQWLDALLKAQLGLSLAAFVQHWTAWLRDTLG</sequence>
<dbReference type="Proteomes" id="UP001422759">
    <property type="component" value="Unassembled WGS sequence"/>
</dbReference>
<organism evidence="1 2">
    <name type="scientific">Kitasatospora kazusensis</name>
    <dbReference type="NCBI Taxonomy" id="407974"/>
    <lineage>
        <taxon>Bacteria</taxon>
        <taxon>Bacillati</taxon>
        <taxon>Actinomycetota</taxon>
        <taxon>Actinomycetes</taxon>
        <taxon>Kitasatosporales</taxon>
        <taxon>Streptomycetaceae</taxon>
        <taxon>Kitasatospora</taxon>
    </lineage>
</organism>